<dbReference type="Pfam" id="PF04203">
    <property type="entry name" value="Sortase"/>
    <property type="match status" value="1"/>
</dbReference>
<dbReference type="STRING" id="1246626.BleG1_3393"/>
<protein>
    <submittedName>
        <fullName evidence="3">Peptidase C60, sortase A/B</fullName>
    </submittedName>
</protein>
<name>A0A060M1N9_9BACI</name>
<reference evidence="3 4" key="1">
    <citation type="journal article" date="2014" name="Gene">
        <title>A comparative genomic analysis of the alkalitolerant soil bacterium Bacillus lehensis G1.</title>
        <authorList>
            <person name="Noor Y.M."/>
            <person name="Samsulrizal N.H."/>
            <person name="Jema'on N.A."/>
            <person name="Low K.O."/>
            <person name="Ramli A.N."/>
            <person name="Alias N.I."/>
            <person name="Damis S.I."/>
            <person name="Fuzi S.F."/>
            <person name="Isa M.N."/>
            <person name="Murad A.M."/>
            <person name="Raih M.F."/>
            <person name="Bakar F.D."/>
            <person name="Najimudin N."/>
            <person name="Mahadi N.M."/>
            <person name="Illias R.M."/>
        </authorList>
    </citation>
    <scope>NUCLEOTIDE SEQUENCE [LARGE SCALE GENOMIC DNA]</scope>
    <source>
        <strain evidence="3 4">G1</strain>
    </source>
</reference>
<keyword evidence="1" id="KW-0378">Hydrolase</keyword>
<dbReference type="HOGENOM" id="CLU_034078_3_0_9"/>
<organism evidence="3 4">
    <name type="scientific">Shouchella lehensis G1</name>
    <dbReference type="NCBI Taxonomy" id="1246626"/>
    <lineage>
        <taxon>Bacteria</taxon>
        <taxon>Bacillati</taxon>
        <taxon>Bacillota</taxon>
        <taxon>Bacilli</taxon>
        <taxon>Bacillales</taxon>
        <taxon>Bacillaceae</taxon>
        <taxon>Shouchella</taxon>
    </lineage>
</organism>
<proteinExistence type="predicted"/>
<accession>A0A060M1N9</accession>
<dbReference type="Proteomes" id="UP000027142">
    <property type="component" value="Chromosome"/>
</dbReference>
<dbReference type="KEGG" id="ble:BleG1_3393"/>
<feature type="active site" description="Proton donor/acceptor" evidence="2">
    <location>
        <position position="131"/>
    </location>
</feature>
<dbReference type="GO" id="GO:0016787">
    <property type="term" value="F:hydrolase activity"/>
    <property type="evidence" value="ECO:0007669"/>
    <property type="project" value="UniProtKB-KW"/>
</dbReference>
<dbReference type="InterPro" id="IPR023365">
    <property type="entry name" value="Sortase_dom-sf"/>
</dbReference>
<dbReference type="InterPro" id="IPR005754">
    <property type="entry name" value="Sortase"/>
</dbReference>
<evidence type="ECO:0000256" key="1">
    <source>
        <dbReference type="ARBA" id="ARBA00022801"/>
    </source>
</evidence>
<dbReference type="eggNOG" id="COG4509">
    <property type="taxonomic scope" value="Bacteria"/>
</dbReference>
<evidence type="ECO:0000256" key="2">
    <source>
        <dbReference type="PIRSR" id="PIRSR605754-1"/>
    </source>
</evidence>
<dbReference type="PATRIC" id="fig|1246626.3.peg.3375"/>
<keyword evidence="4" id="KW-1185">Reference proteome</keyword>
<dbReference type="NCBIfam" id="TIGR03064">
    <property type="entry name" value="sortase_srtB"/>
    <property type="match status" value="1"/>
</dbReference>
<evidence type="ECO:0000313" key="3">
    <source>
        <dbReference type="EMBL" id="AIC95940.1"/>
    </source>
</evidence>
<dbReference type="AlphaFoldDB" id="A0A060M1N9"/>
<dbReference type="EMBL" id="CP003923">
    <property type="protein sequence ID" value="AIC95940.1"/>
    <property type="molecule type" value="Genomic_DNA"/>
</dbReference>
<dbReference type="RefSeq" id="WP_038483445.1">
    <property type="nucleotide sequence ID" value="NZ_CP003923.1"/>
</dbReference>
<dbReference type="CDD" id="cd05826">
    <property type="entry name" value="Sortase_B"/>
    <property type="match status" value="1"/>
</dbReference>
<dbReference type="InterPro" id="IPR009835">
    <property type="entry name" value="SrtB"/>
</dbReference>
<gene>
    <name evidence="3" type="ORF">BleG1_3393</name>
</gene>
<dbReference type="SUPFAM" id="SSF63817">
    <property type="entry name" value="Sortase"/>
    <property type="match status" value="1"/>
</dbReference>
<feature type="active site" description="Acyl-thioester intermediate" evidence="2">
    <location>
        <position position="224"/>
    </location>
</feature>
<evidence type="ECO:0000313" key="4">
    <source>
        <dbReference type="Proteomes" id="UP000027142"/>
    </source>
</evidence>
<dbReference type="Gene3D" id="2.40.260.10">
    <property type="entry name" value="Sortase"/>
    <property type="match status" value="1"/>
</dbReference>
<dbReference type="OrthoDB" id="9806013at2"/>
<sequence length="245" mass="28402">MKPMWSKGVTGLFALVFLYASGHLLYIWYDSYENKQTLLEAKAIYSDPHLFQKERSSKGENAFDELQSVNQDIVGWISINDTVIHYPILQSSDNDYYLNRNYKGERTRAGSIFMDYRNHPEEAKHTILYGHHMRDGTMFNELEQFTDEAFFYDSHGHFFDTPVGQYTIDVFSVYYTTTDVYYIETDFEDDEAYSEFLKEVQARSMYSSTTEVSSSDRIITLSTCDDTAGSDGRFVVHAKLVPHNA</sequence>